<organism evidence="8 9">
    <name type="scientific">Vagococcus hydrophili</name>
    <dbReference type="NCBI Taxonomy" id="2714947"/>
    <lineage>
        <taxon>Bacteria</taxon>
        <taxon>Bacillati</taxon>
        <taxon>Bacillota</taxon>
        <taxon>Bacilli</taxon>
        <taxon>Lactobacillales</taxon>
        <taxon>Enterococcaceae</taxon>
        <taxon>Vagococcus</taxon>
    </lineage>
</organism>
<dbReference type="RefSeq" id="WP_166035126.1">
    <property type="nucleotide sequence ID" value="NZ_CP049887.1"/>
</dbReference>
<dbReference type="Proteomes" id="UP000501747">
    <property type="component" value="Chromosome"/>
</dbReference>
<feature type="binding site" evidence="7">
    <location>
        <position position="12"/>
    </location>
    <ligand>
        <name>Mg(2+)</name>
        <dbReference type="ChEBI" id="CHEBI:18420"/>
    </ligand>
</feature>
<evidence type="ECO:0000256" key="1">
    <source>
        <dbReference type="ARBA" id="ARBA00006696"/>
    </source>
</evidence>
<dbReference type="CDD" id="cd07530">
    <property type="entry name" value="HAD_Pase_UmpH-like"/>
    <property type="match status" value="1"/>
</dbReference>
<dbReference type="Gene3D" id="3.40.50.1000">
    <property type="entry name" value="HAD superfamily/HAD-like"/>
    <property type="match status" value="2"/>
</dbReference>
<dbReference type="Pfam" id="PF13242">
    <property type="entry name" value="Hydrolase_like"/>
    <property type="match status" value="1"/>
</dbReference>
<evidence type="ECO:0000256" key="5">
    <source>
        <dbReference type="PIRSR" id="PIRSR000915-1"/>
    </source>
</evidence>
<dbReference type="AlphaFoldDB" id="A0A6G8AVH9"/>
<dbReference type="EMBL" id="CP049887">
    <property type="protein sequence ID" value="QIL48997.1"/>
    <property type="molecule type" value="Genomic_DNA"/>
</dbReference>
<comment type="cofactor">
    <cofactor evidence="7">
        <name>Mg(2+)</name>
        <dbReference type="ChEBI" id="CHEBI:18420"/>
    </cofactor>
    <text evidence="7">Divalent metal ions. Mg(2+) is the most effective.</text>
</comment>
<feature type="active site" description="Nucleophile" evidence="5">
    <location>
        <position position="10"/>
    </location>
</feature>
<dbReference type="GO" id="GO:0005737">
    <property type="term" value="C:cytoplasm"/>
    <property type="evidence" value="ECO:0007669"/>
    <property type="project" value="TreeGrafter"/>
</dbReference>
<evidence type="ECO:0000256" key="6">
    <source>
        <dbReference type="PIRSR" id="PIRSR000915-2"/>
    </source>
</evidence>
<evidence type="ECO:0000256" key="3">
    <source>
        <dbReference type="ARBA" id="ARBA00022801"/>
    </source>
</evidence>
<dbReference type="KEGG" id="vhy:G7082_11005"/>
<dbReference type="PANTHER" id="PTHR19288">
    <property type="entry name" value="4-NITROPHENYLPHOSPHATASE-RELATED"/>
    <property type="match status" value="1"/>
</dbReference>
<dbReference type="SFLD" id="SFLDG01139">
    <property type="entry name" value="C2.A:_Pyridoxal_Phosphate_Phos"/>
    <property type="match status" value="1"/>
</dbReference>
<evidence type="ECO:0000256" key="4">
    <source>
        <dbReference type="ARBA" id="ARBA00022842"/>
    </source>
</evidence>
<feature type="binding site" evidence="7">
    <location>
        <position position="10"/>
    </location>
    <ligand>
        <name>Mg(2+)</name>
        <dbReference type="ChEBI" id="CHEBI:18420"/>
    </ligand>
</feature>
<dbReference type="Pfam" id="PF13344">
    <property type="entry name" value="Hydrolase_6"/>
    <property type="match status" value="1"/>
</dbReference>
<sequence>MKEYQGYLIDLDGTIYLGEEPILAGKRFVEKLQAREIPFLFVTNNTTKTPEAVKEKLSKQFDIHVTSQTIYTATLATADYMIEKNLGKKVYVIGESGLKSGIEAAGFELTDQEPDYVVVGLDTQVTYQKIATATLAIQKGAHFIGTNPDKNIPTDRGLLPGAGSLIGMLEIATKQRAVIIGKPEAIIMNKALERLNLIKEEVIMVGDNYETDIRAGIDNGIDSLLVLTGFTPKNAVKDLSIQPTFVIDSLDEWTF</sequence>
<dbReference type="SUPFAM" id="SSF56784">
    <property type="entry name" value="HAD-like"/>
    <property type="match status" value="1"/>
</dbReference>
<name>A0A6G8AVH9_9ENTE</name>
<keyword evidence="4 7" id="KW-0460">Magnesium</keyword>
<dbReference type="FunFam" id="3.40.50.1000:FF:000053">
    <property type="entry name" value="TIGR01457 family HAD hydrolase"/>
    <property type="match status" value="1"/>
</dbReference>
<dbReference type="NCBIfam" id="TIGR01460">
    <property type="entry name" value="HAD-SF-IIA"/>
    <property type="match status" value="1"/>
</dbReference>
<dbReference type="InterPro" id="IPR006357">
    <property type="entry name" value="HAD-SF_hydro_IIA"/>
</dbReference>
<evidence type="ECO:0000256" key="7">
    <source>
        <dbReference type="PIRSR" id="PIRSR000915-3"/>
    </source>
</evidence>
<dbReference type="NCBIfam" id="TIGR01457">
    <property type="entry name" value="HAD-SF-IIA-hyp2"/>
    <property type="match status" value="1"/>
</dbReference>
<protein>
    <submittedName>
        <fullName evidence="8">TIGR01457 family HAD-type hydrolase</fullName>
    </submittedName>
</protein>
<reference evidence="8 9" key="1">
    <citation type="submission" date="2020-03" db="EMBL/GenBank/DDBJ databases">
        <title>Vagococcus sp. nov., isolated from beetles.</title>
        <authorList>
            <person name="Hyun D.-W."/>
            <person name="Bae J.-W."/>
        </authorList>
    </citation>
    <scope>NUCLEOTIDE SEQUENCE [LARGE SCALE GENOMIC DNA]</scope>
    <source>
        <strain evidence="8 9">HDW17B</strain>
    </source>
</reference>
<dbReference type="GO" id="GO:0046872">
    <property type="term" value="F:metal ion binding"/>
    <property type="evidence" value="ECO:0007669"/>
    <property type="project" value="UniProtKB-KW"/>
</dbReference>
<keyword evidence="2 7" id="KW-0479">Metal-binding</keyword>
<gene>
    <name evidence="8" type="ORF">G7082_11005</name>
</gene>
<feature type="binding site" evidence="6">
    <location>
        <position position="182"/>
    </location>
    <ligand>
        <name>substrate</name>
    </ligand>
</feature>
<dbReference type="PANTHER" id="PTHR19288:SF46">
    <property type="entry name" value="HALOACID DEHALOGENASE-LIKE HYDROLASE DOMAIN-CONTAINING PROTEIN 2"/>
    <property type="match status" value="1"/>
</dbReference>
<dbReference type="PIRSF" id="PIRSF000915">
    <property type="entry name" value="PGP-type_phosphatase"/>
    <property type="match status" value="1"/>
</dbReference>
<feature type="binding site" evidence="7">
    <location>
        <position position="207"/>
    </location>
    <ligand>
        <name>Mg(2+)</name>
        <dbReference type="ChEBI" id="CHEBI:18420"/>
    </ligand>
</feature>
<feature type="active site" description="Proton donor" evidence="5">
    <location>
        <position position="12"/>
    </location>
</feature>
<keyword evidence="3 8" id="KW-0378">Hydrolase</keyword>
<evidence type="ECO:0000313" key="8">
    <source>
        <dbReference type="EMBL" id="QIL48997.1"/>
    </source>
</evidence>
<evidence type="ECO:0000313" key="9">
    <source>
        <dbReference type="Proteomes" id="UP000501747"/>
    </source>
</evidence>
<dbReference type="SFLD" id="SFLDS00003">
    <property type="entry name" value="Haloacid_Dehalogenase"/>
    <property type="match status" value="1"/>
</dbReference>
<accession>A0A6G8AVH9</accession>
<evidence type="ECO:0000256" key="2">
    <source>
        <dbReference type="ARBA" id="ARBA00022723"/>
    </source>
</evidence>
<dbReference type="InterPro" id="IPR006354">
    <property type="entry name" value="HAD-SF_hydro_IIA_hyp1"/>
</dbReference>
<proteinExistence type="inferred from homology"/>
<keyword evidence="9" id="KW-1185">Reference proteome</keyword>
<dbReference type="InterPro" id="IPR023214">
    <property type="entry name" value="HAD_sf"/>
</dbReference>
<dbReference type="InterPro" id="IPR036412">
    <property type="entry name" value="HAD-like_sf"/>
</dbReference>
<comment type="similarity">
    <text evidence="1">Belongs to the HAD-like hydrolase superfamily. NagD family.</text>
</comment>
<dbReference type="GO" id="GO:0016791">
    <property type="term" value="F:phosphatase activity"/>
    <property type="evidence" value="ECO:0007669"/>
    <property type="project" value="TreeGrafter"/>
</dbReference>